<dbReference type="InterPro" id="IPR051336">
    <property type="entry name" value="RhoGEF_Guanine_NuclExch_SF"/>
</dbReference>
<dbReference type="GO" id="GO:0005737">
    <property type="term" value="C:cytoplasm"/>
    <property type="evidence" value="ECO:0007669"/>
    <property type="project" value="TreeGrafter"/>
</dbReference>
<dbReference type="GO" id="GO:0005085">
    <property type="term" value="F:guanyl-nucleotide exchange factor activity"/>
    <property type="evidence" value="ECO:0007669"/>
    <property type="project" value="UniProtKB-KW"/>
</dbReference>
<reference evidence="2 3" key="1">
    <citation type="submission" date="2018-11" db="EMBL/GenBank/DDBJ databases">
        <authorList>
            <consortium name="Pathogen Informatics"/>
        </authorList>
    </citation>
    <scope>NUCLEOTIDE SEQUENCE [LARGE SCALE GENOMIC DNA]</scope>
</reference>
<keyword evidence="3" id="KW-1185">Reference proteome</keyword>
<dbReference type="OrthoDB" id="2570713at2759"/>
<evidence type="ECO:0000313" key="2">
    <source>
        <dbReference type="EMBL" id="VDM77174.1"/>
    </source>
</evidence>
<proteinExistence type="predicted"/>
<gene>
    <name evidence="2" type="ORF">SVUK_LOCUS12172</name>
</gene>
<evidence type="ECO:0000313" key="3">
    <source>
        <dbReference type="Proteomes" id="UP000270094"/>
    </source>
</evidence>
<dbReference type="Proteomes" id="UP000270094">
    <property type="component" value="Unassembled WGS sequence"/>
</dbReference>
<sequence length="202" mass="23091">MSISILWENAIRNSGSQVSFHMQHITRNASYGVDDQLSLSDKYEAGSHTYAEHLKNVSERITHYQNYFKEFVKYTARANQSSKSMQKALELTMGIPQRVHDLVYTNNIQHYPGDTGKLGRLIRHLGSERRLRATHIAPYPFVYALISELTACRLIAAGAATKQQRLGSNTQASNKLFVASPKKVATRHRKVRSRHYWVIFVE</sequence>
<evidence type="ECO:0000256" key="1">
    <source>
        <dbReference type="ARBA" id="ARBA00022658"/>
    </source>
</evidence>
<organism evidence="2 3">
    <name type="scientific">Strongylus vulgaris</name>
    <name type="common">Blood worm</name>
    <dbReference type="NCBI Taxonomy" id="40348"/>
    <lineage>
        <taxon>Eukaryota</taxon>
        <taxon>Metazoa</taxon>
        <taxon>Ecdysozoa</taxon>
        <taxon>Nematoda</taxon>
        <taxon>Chromadorea</taxon>
        <taxon>Rhabditida</taxon>
        <taxon>Rhabditina</taxon>
        <taxon>Rhabditomorpha</taxon>
        <taxon>Strongyloidea</taxon>
        <taxon>Strongylidae</taxon>
        <taxon>Strongylus</taxon>
    </lineage>
</organism>
<accession>A0A3P7JG48</accession>
<dbReference type="EMBL" id="UYYB01098581">
    <property type="protein sequence ID" value="VDM77174.1"/>
    <property type="molecule type" value="Genomic_DNA"/>
</dbReference>
<dbReference type="AlphaFoldDB" id="A0A3P7JG48"/>
<keyword evidence="1" id="KW-0344">Guanine-nucleotide releasing factor</keyword>
<protein>
    <submittedName>
        <fullName evidence="2">Uncharacterized protein</fullName>
    </submittedName>
</protein>
<dbReference type="PANTHER" id="PTHR22826">
    <property type="entry name" value="RHO GUANINE EXCHANGE FACTOR-RELATED"/>
    <property type="match status" value="1"/>
</dbReference>
<name>A0A3P7JG48_STRVU</name>